<feature type="compositionally biased region" description="Pro residues" evidence="2">
    <location>
        <begin position="164"/>
        <end position="174"/>
    </location>
</feature>
<evidence type="ECO:0000313" key="6">
    <source>
        <dbReference type="Proteomes" id="UP001139722"/>
    </source>
</evidence>
<evidence type="ECO:0000256" key="3">
    <source>
        <dbReference type="SAM" id="Phobius"/>
    </source>
</evidence>
<feature type="transmembrane region" description="Helical" evidence="3">
    <location>
        <begin position="101"/>
        <end position="121"/>
    </location>
</feature>
<accession>A0A9X2KBI4</accession>
<organism evidence="5 6">
    <name type="scientific">Agromyces terreus</name>
    <dbReference type="NCBI Taxonomy" id="424795"/>
    <lineage>
        <taxon>Bacteria</taxon>
        <taxon>Bacillati</taxon>
        <taxon>Actinomycetota</taxon>
        <taxon>Actinomycetes</taxon>
        <taxon>Micrococcales</taxon>
        <taxon>Microbacteriaceae</taxon>
        <taxon>Agromyces</taxon>
    </lineage>
</organism>
<dbReference type="EMBL" id="JAMZDY010000001">
    <property type="protein sequence ID" value="MCP2370195.1"/>
    <property type="molecule type" value="Genomic_DNA"/>
</dbReference>
<evidence type="ECO:0000313" key="5">
    <source>
        <dbReference type="EMBL" id="MCP2370195.1"/>
    </source>
</evidence>
<feature type="compositionally biased region" description="Low complexity" evidence="2">
    <location>
        <begin position="154"/>
        <end position="163"/>
    </location>
</feature>
<feature type="compositionally biased region" description="Low complexity" evidence="2">
    <location>
        <begin position="288"/>
        <end position="302"/>
    </location>
</feature>
<keyword evidence="3" id="KW-0472">Membrane</keyword>
<dbReference type="SMART" id="SM00240">
    <property type="entry name" value="FHA"/>
    <property type="match status" value="1"/>
</dbReference>
<feature type="transmembrane region" description="Helical" evidence="3">
    <location>
        <begin position="68"/>
        <end position="89"/>
    </location>
</feature>
<dbReference type="Gene3D" id="2.60.200.20">
    <property type="match status" value="1"/>
</dbReference>
<evidence type="ECO:0000259" key="4">
    <source>
        <dbReference type="PROSITE" id="PS50006"/>
    </source>
</evidence>
<evidence type="ECO:0000256" key="2">
    <source>
        <dbReference type="SAM" id="MobiDB-lite"/>
    </source>
</evidence>
<sequence length="472" mass="48240">MTPEEAQQIAVASLLTSGLSLVIGLGVYVWYAIMLAKVLAQFGRPGWAAWIPVYNEMQVFRIGGQQPWLALLLYVPLVQIVGLVFKVFALHRISTQSWRGVGTTILGVLLPPVWATVLAVGPSPDPERGRMPRGPVSGAIPPVQPNGPLAAPHPGAAEPVAPFGAPPAGPPAPAAPGSAPLPVWLVPGAPVPPAPPQGAPLPFDPPQGAPFEPAPAPQHPAPAAAVAPAAPVPAEPASSPFAPPSAFAAAEPSRAPGRIEPLPPMPGSAPAPAAPQGQPPQPEPPSYAPAATGTGPFAAPPAQVANPYAAPAAPPAAQAGAQAVASPLDAFEVDDAATIVTGDEDPFDRTVVVERRPAFPWRLLLPDGTALQLEGASTLLGRNPRSGDGGARPMVVPDPSRTLSKTHALIRYDGGQWWITDLDSTNGVLLADAAGTDQLIDVGVPAPFSDRFVLGTLEIRVAADPQAGAAYR</sequence>
<dbReference type="OrthoDB" id="3637276at2"/>
<dbReference type="InterPro" id="IPR043739">
    <property type="entry name" value="DUF5684"/>
</dbReference>
<feature type="compositionally biased region" description="Pro residues" evidence="2">
    <location>
        <begin position="261"/>
        <end position="287"/>
    </location>
</feature>
<dbReference type="Pfam" id="PF18936">
    <property type="entry name" value="DUF5684"/>
    <property type="match status" value="1"/>
</dbReference>
<feature type="compositionally biased region" description="Low complexity" evidence="2">
    <location>
        <begin position="235"/>
        <end position="256"/>
    </location>
</feature>
<keyword evidence="1" id="KW-0597">Phosphoprotein</keyword>
<feature type="region of interest" description="Disordered" evidence="2">
    <location>
        <begin position="124"/>
        <end position="175"/>
    </location>
</feature>
<reference evidence="5" key="1">
    <citation type="submission" date="2022-06" db="EMBL/GenBank/DDBJ databases">
        <title>Sequencing the genomes of 1000 actinobacteria strains.</title>
        <authorList>
            <person name="Klenk H.-P."/>
        </authorList>
    </citation>
    <scope>NUCLEOTIDE SEQUENCE</scope>
    <source>
        <strain evidence="5">DSM 22016</strain>
    </source>
</reference>
<protein>
    <recommendedName>
        <fullName evidence="4">FHA domain-containing protein</fullName>
    </recommendedName>
</protein>
<dbReference type="SUPFAM" id="SSF49879">
    <property type="entry name" value="SMAD/FHA domain"/>
    <property type="match status" value="1"/>
</dbReference>
<dbReference type="PROSITE" id="PS50006">
    <property type="entry name" value="FHA_DOMAIN"/>
    <property type="match status" value="1"/>
</dbReference>
<keyword evidence="3" id="KW-1133">Transmembrane helix</keyword>
<dbReference type="RefSeq" id="WP_156998613.1">
    <property type="nucleotide sequence ID" value="NZ_JAMZDY010000001.1"/>
</dbReference>
<comment type="caution">
    <text evidence="5">The sequence shown here is derived from an EMBL/GenBank/DDBJ whole genome shotgun (WGS) entry which is preliminary data.</text>
</comment>
<name>A0A9X2KBI4_9MICO</name>
<dbReference type="InterPro" id="IPR000253">
    <property type="entry name" value="FHA_dom"/>
</dbReference>
<dbReference type="CDD" id="cd00060">
    <property type="entry name" value="FHA"/>
    <property type="match status" value="1"/>
</dbReference>
<keyword evidence="6" id="KW-1185">Reference proteome</keyword>
<dbReference type="AlphaFoldDB" id="A0A9X2KBI4"/>
<feature type="compositionally biased region" description="Pro residues" evidence="2">
    <location>
        <begin position="195"/>
        <end position="220"/>
    </location>
</feature>
<keyword evidence="3" id="KW-0812">Transmembrane</keyword>
<dbReference type="Proteomes" id="UP001139722">
    <property type="component" value="Unassembled WGS sequence"/>
</dbReference>
<dbReference type="Pfam" id="PF00498">
    <property type="entry name" value="FHA"/>
    <property type="match status" value="1"/>
</dbReference>
<feature type="domain" description="FHA" evidence="4">
    <location>
        <begin position="378"/>
        <end position="430"/>
    </location>
</feature>
<gene>
    <name evidence="5" type="ORF">BJ978_000871</name>
</gene>
<dbReference type="InterPro" id="IPR008984">
    <property type="entry name" value="SMAD_FHA_dom_sf"/>
</dbReference>
<proteinExistence type="predicted"/>
<evidence type="ECO:0000256" key="1">
    <source>
        <dbReference type="ARBA" id="ARBA00022553"/>
    </source>
</evidence>
<feature type="region of interest" description="Disordered" evidence="2">
    <location>
        <begin position="195"/>
        <end position="302"/>
    </location>
</feature>
<feature type="transmembrane region" description="Helical" evidence="3">
    <location>
        <begin position="12"/>
        <end position="33"/>
    </location>
</feature>